<keyword evidence="1" id="KW-0812">Transmembrane</keyword>
<reference evidence="2 3" key="1">
    <citation type="submission" date="2015-04" db="EMBL/GenBank/DDBJ databases">
        <title>The draft genome sequence of Erythrobacr gangjinensis K7-2.</title>
        <authorList>
            <person name="Zhuang L."/>
            <person name="Liu Y."/>
            <person name="Shao Z."/>
        </authorList>
    </citation>
    <scope>NUCLEOTIDE SEQUENCE [LARGE SCALE GENOMIC DNA]</scope>
    <source>
        <strain evidence="2 3">K7-2</strain>
    </source>
</reference>
<evidence type="ECO:0008006" key="4">
    <source>
        <dbReference type="Google" id="ProtNLM"/>
    </source>
</evidence>
<evidence type="ECO:0000256" key="1">
    <source>
        <dbReference type="SAM" id="Phobius"/>
    </source>
</evidence>
<organism evidence="2 3">
    <name type="scientific">Aurantiacibacter gangjinensis</name>
    <dbReference type="NCBI Taxonomy" id="502682"/>
    <lineage>
        <taxon>Bacteria</taxon>
        <taxon>Pseudomonadati</taxon>
        <taxon>Pseudomonadota</taxon>
        <taxon>Alphaproteobacteria</taxon>
        <taxon>Sphingomonadales</taxon>
        <taxon>Erythrobacteraceae</taxon>
        <taxon>Aurantiacibacter</taxon>
    </lineage>
</organism>
<comment type="caution">
    <text evidence="2">The sequence shown here is derived from an EMBL/GenBank/DDBJ whole genome shotgun (WGS) entry which is preliminary data.</text>
</comment>
<proteinExistence type="predicted"/>
<accession>A0A0G9MW48</accession>
<dbReference type="CDD" id="cd21809">
    <property type="entry name" value="ABC-2_lan_permease-like"/>
    <property type="match status" value="1"/>
</dbReference>
<name>A0A0G9MW48_9SPHN</name>
<dbReference type="STRING" id="502682.BMF35_a0253"/>
<sequence length="217" mass="23254">MMRLVCWELAKLRGSLALLFALVTPGLTALLVLLALIAHRASPSWASVIGQFIMPLWAKFLLPMAVATFCTLVAQVEHRAKSWDHVLTQPFARWRIFLAKLVVVAATVAGMTVLVFVYAYGVAWAGGTILGIAPRGDPQFADVARTAMRLLASASAIVAIQFWVAMRFANFVVPLAVGIAGTLVGLAVLMTGTDKAAWVPWVITLRSVGAQGDPQDA</sequence>
<feature type="transmembrane region" description="Helical" evidence="1">
    <location>
        <begin position="146"/>
        <end position="164"/>
    </location>
</feature>
<keyword evidence="3" id="KW-1185">Reference proteome</keyword>
<keyword evidence="1" id="KW-0472">Membrane</keyword>
<dbReference type="OrthoDB" id="5951044at2"/>
<feature type="transmembrane region" description="Helical" evidence="1">
    <location>
        <begin position="56"/>
        <end position="76"/>
    </location>
</feature>
<keyword evidence="1" id="KW-1133">Transmembrane helix</keyword>
<dbReference type="AlphaFoldDB" id="A0A0G9MW48"/>
<dbReference type="Proteomes" id="UP000053070">
    <property type="component" value="Unassembled WGS sequence"/>
</dbReference>
<dbReference type="PATRIC" id="fig|502682.8.peg.1277"/>
<feature type="transmembrane region" description="Helical" evidence="1">
    <location>
        <begin position="97"/>
        <end position="126"/>
    </location>
</feature>
<feature type="transmembrane region" description="Helical" evidence="1">
    <location>
        <begin position="171"/>
        <end position="191"/>
    </location>
</feature>
<dbReference type="Pfam" id="PF12730">
    <property type="entry name" value="ABC2_membrane_4"/>
    <property type="match status" value="1"/>
</dbReference>
<evidence type="ECO:0000313" key="3">
    <source>
        <dbReference type="Proteomes" id="UP000053070"/>
    </source>
</evidence>
<gene>
    <name evidence="2" type="ORF">AAW01_06250</name>
</gene>
<protein>
    <recommendedName>
        <fullName evidence="4">ABC transporter</fullName>
    </recommendedName>
</protein>
<evidence type="ECO:0000313" key="2">
    <source>
        <dbReference type="EMBL" id="KLE33503.1"/>
    </source>
</evidence>
<dbReference type="EMBL" id="LBHC01000001">
    <property type="protein sequence ID" value="KLE33503.1"/>
    <property type="molecule type" value="Genomic_DNA"/>
</dbReference>